<protein>
    <recommendedName>
        <fullName evidence="7">WRKY domain-containing protein</fullName>
    </recommendedName>
</protein>
<organism evidence="8 9">
    <name type="scientific">Eucalyptus globulus</name>
    <name type="common">Tasmanian blue gum</name>
    <dbReference type="NCBI Taxonomy" id="34317"/>
    <lineage>
        <taxon>Eukaryota</taxon>
        <taxon>Viridiplantae</taxon>
        <taxon>Streptophyta</taxon>
        <taxon>Embryophyta</taxon>
        <taxon>Tracheophyta</taxon>
        <taxon>Spermatophyta</taxon>
        <taxon>Magnoliopsida</taxon>
        <taxon>eudicotyledons</taxon>
        <taxon>Gunneridae</taxon>
        <taxon>Pentapetalae</taxon>
        <taxon>rosids</taxon>
        <taxon>malvids</taxon>
        <taxon>Myrtales</taxon>
        <taxon>Myrtaceae</taxon>
        <taxon>Myrtoideae</taxon>
        <taxon>Eucalypteae</taxon>
        <taxon>Eucalyptus</taxon>
    </lineage>
</organism>
<keyword evidence="5" id="KW-0539">Nucleus</keyword>
<dbReference type="GO" id="GO:0005634">
    <property type="term" value="C:nucleus"/>
    <property type="evidence" value="ECO:0007669"/>
    <property type="project" value="UniProtKB-SubCell"/>
</dbReference>
<feature type="region of interest" description="Disordered" evidence="6">
    <location>
        <begin position="1"/>
        <end position="31"/>
    </location>
</feature>
<dbReference type="SMART" id="SM00774">
    <property type="entry name" value="WRKY"/>
    <property type="match status" value="1"/>
</dbReference>
<dbReference type="InterPro" id="IPR044810">
    <property type="entry name" value="WRKY_plant"/>
</dbReference>
<evidence type="ECO:0000256" key="2">
    <source>
        <dbReference type="ARBA" id="ARBA00023015"/>
    </source>
</evidence>
<dbReference type="InterPro" id="IPR036576">
    <property type="entry name" value="WRKY_dom_sf"/>
</dbReference>
<keyword evidence="9" id="KW-1185">Reference proteome</keyword>
<dbReference type="FunFam" id="2.20.25.80:FF:000002">
    <property type="entry name" value="probable WRKY transcription factor 31"/>
    <property type="match status" value="1"/>
</dbReference>
<sequence length="605" mass="65951">MEEKKMKPAGVEDDDDVESSSTGTNEEEHGVCIKPGQISLKSLLYSEKLPAIKKADRLESARAQMGLVREENQRLKSILSQIVKDYQSLQHQFFEVVQEEEKAEMEPSPNKLLLPHNQENNEEAELLSLTLGLSSSQLRTEGERRNTLMMQSESAKNGNSDMKQELSLGLYDGKIMSRDHESSKDTKEGEILQKWPPSKVLKTVRSDDEQALEQTHLKKARVCVRVRCDASTMEDGCHWRKYGQKIAKANPCPRSYYRCTVSPSCPVKKQVQRCVEDMSVLITTYEGNHNHPLPVSATAMAFATSAATSMIQSHSSTSQQQQQHPSLPSPTSSGPASATSTSGLYGLDFAGDRNPKLPRLYFSNSTSISTCNSHPTITLDLTSSPEFSNHDGYRSSSWFPSLPKLPSTFLSFSSSPPSSSLPSHLDTTTHKSSSGIGPRVLNHGVPPQHQLYLPQLWPVTNTQASHPQSLADKFGAEATKATSSNLSSQSALVAAMTSFVGDRATGFLGDKGKEGGFGLNLKFGDDPATPIELLRPSPQADGISCASSSYMDNPMALGSQHGPKSSIWFPHSSVALSTSKESACASMSPAETKDHLIKFLANSEI</sequence>
<dbReference type="PANTHER" id="PTHR31429">
    <property type="entry name" value="WRKY TRANSCRIPTION FACTOR 36-RELATED"/>
    <property type="match status" value="1"/>
</dbReference>
<evidence type="ECO:0000256" key="4">
    <source>
        <dbReference type="ARBA" id="ARBA00023163"/>
    </source>
</evidence>
<evidence type="ECO:0000313" key="8">
    <source>
        <dbReference type="EMBL" id="KAL3731728.1"/>
    </source>
</evidence>
<dbReference type="SUPFAM" id="SSF118290">
    <property type="entry name" value="WRKY DNA-binding domain"/>
    <property type="match status" value="1"/>
</dbReference>
<keyword evidence="4" id="KW-0804">Transcription</keyword>
<dbReference type="Proteomes" id="UP001634007">
    <property type="component" value="Unassembled WGS sequence"/>
</dbReference>
<dbReference type="PANTHER" id="PTHR31429:SF86">
    <property type="entry name" value="WRKY TRANSCRIPTION FACTOR 61-RELATED"/>
    <property type="match status" value="1"/>
</dbReference>
<feature type="region of interest" description="Disordered" evidence="6">
    <location>
        <begin position="310"/>
        <end position="340"/>
    </location>
</feature>
<evidence type="ECO:0000313" key="9">
    <source>
        <dbReference type="Proteomes" id="UP001634007"/>
    </source>
</evidence>
<gene>
    <name evidence="8" type="ORF">ACJRO7_028586</name>
</gene>
<dbReference type="Pfam" id="PF03106">
    <property type="entry name" value="WRKY"/>
    <property type="match status" value="1"/>
</dbReference>
<evidence type="ECO:0000256" key="3">
    <source>
        <dbReference type="ARBA" id="ARBA00023125"/>
    </source>
</evidence>
<dbReference type="Gene3D" id="2.20.25.80">
    <property type="entry name" value="WRKY domain"/>
    <property type="match status" value="1"/>
</dbReference>
<evidence type="ECO:0000256" key="6">
    <source>
        <dbReference type="SAM" id="MobiDB-lite"/>
    </source>
</evidence>
<evidence type="ECO:0000256" key="1">
    <source>
        <dbReference type="ARBA" id="ARBA00004123"/>
    </source>
</evidence>
<dbReference type="AlphaFoldDB" id="A0ABD3JW85"/>
<name>A0ABD3JW85_EUCGL</name>
<feature type="domain" description="WRKY" evidence="7">
    <location>
        <begin position="228"/>
        <end position="294"/>
    </location>
</feature>
<reference evidence="8 9" key="1">
    <citation type="submission" date="2024-11" db="EMBL/GenBank/DDBJ databases">
        <title>Chromosome-level genome assembly of Eucalyptus globulus Labill. provides insights into its genome evolution.</title>
        <authorList>
            <person name="Li X."/>
        </authorList>
    </citation>
    <scope>NUCLEOTIDE SEQUENCE [LARGE SCALE GENOMIC DNA]</scope>
    <source>
        <strain evidence="8">CL2024</strain>
        <tissue evidence="8">Fresh tender leaves</tissue>
    </source>
</reference>
<evidence type="ECO:0000256" key="5">
    <source>
        <dbReference type="ARBA" id="ARBA00023242"/>
    </source>
</evidence>
<dbReference type="EMBL" id="JBJKBG010000007">
    <property type="protein sequence ID" value="KAL3731728.1"/>
    <property type="molecule type" value="Genomic_DNA"/>
</dbReference>
<dbReference type="GO" id="GO:0003677">
    <property type="term" value="F:DNA binding"/>
    <property type="evidence" value="ECO:0007669"/>
    <property type="project" value="UniProtKB-KW"/>
</dbReference>
<dbReference type="PROSITE" id="PS50811">
    <property type="entry name" value="WRKY"/>
    <property type="match status" value="1"/>
</dbReference>
<proteinExistence type="predicted"/>
<keyword evidence="3" id="KW-0238">DNA-binding</keyword>
<keyword evidence="2" id="KW-0805">Transcription regulation</keyword>
<comment type="caution">
    <text evidence="8">The sequence shown here is derived from an EMBL/GenBank/DDBJ whole genome shotgun (WGS) entry which is preliminary data.</text>
</comment>
<comment type="subcellular location">
    <subcellularLocation>
        <location evidence="1">Nucleus</location>
    </subcellularLocation>
</comment>
<dbReference type="InterPro" id="IPR003657">
    <property type="entry name" value="WRKY_dom"/>
</dbReference>
<evidence type="ECO:0000259" key="7">
    <source>
        <dbReference type="PROSITE" id="PS50811"/>
    </source>
</evidence>
<accession>A0ABD3JW85</accession>